<dbReference type="GO" id="GO:0003676">
    <property type="term" value="F:nucleic acid binding"/>
    <property type="evidence" value="ECO:0007669"/>
    <property type="project" value="InterPro"/>
</dbReference>
<feature type="chain" id="PRO_5009321275" evidence="8">
    <location>
        <begin position="27"/>
        <end position="473"/>
    </location>
</feature>
<keyword evidence="9" id="KW-1185">Reference proteome</keyword>
<dbReference type="InterPro" id="IPR012337">
    <property type="entry name" value="RNaseH-like_sf"/>
</dbReference>
<evidence type="ECO:0000313" key="10">
    <source>
        <dbReference type="WBParaSite" id="maker-uti_cns_0016887-snap-gene-0.2-mRNA-1"/>
    </source>
</evidence>
<proteinExistence type="predicted"/>
<evidence type="ECO:0000256" key="4">
    <source>
        <dbReference type="ARBA" id="ARBA00022801"/>
    </source>
</evidence>
<dbReference type="AlphaFoldDB" id="A0A1I8IUU6"/>
<dbReference type="GO" id="GO:0008296">
    <property type="term" value="F:3'-5'-DNA exonuclease activity"/>
    <property type="evidence" value="ECO:0007669"/>
    <property type="project" value="TreeGrafter"/>
</dbReference>
<sequence length="473" mass="50188">MEGRQRITELAMLAVHTFNLLEAAEAAAVSASPVANGNGDAAGVGSQPAESVAASPRDETACAWCSTPCKPVHPPAADLTRLDNKEFDRNAAALIDAFLSRLEPPVVLMAHNGLQFDFPLLRSELDAVGVSSPVLLLTKKGGMLLTKSAACSLVRCAATPFLCFASWSRPAVAAASQSCTSAWRAGGLRTPTLHRGLRQPTAGAELPPARLSGLGAAPGRAVRLSQRQAWRTLAVLDLETTGLYQPRVTELALLTADRADLLRRGGTDRLPQGAEPALPAVQPRLRGDALGREHHRLARRLPAVSAGFRLCVPCGCLAPSCGGSTSRFDFPLLQAELRLASAAAAGCPATADAANCLGSVLCSDSLPALRELQLRPGADALFAEPLKQGKPQVRFSLQQLYSQAFSGEEPPGSHSGLGDCEALLRLLLFRLPTACHCWRPRRRPSRPWRPPSCMSRPQRPPLPLRLLIDGGRG</sequence>
<evidence type="ECO:0000256" key="3">
    <source>
        <dbReference type="ARBA" id="ARBA00022723"/>
    </source>
</evidence>
<dbReference type="PANTHER" id="PTHR13058:SF19">
    <property type="entry name" value="LD40940P"/>
    <property type="match status" value="1"/>
</dbReference>
<name>A0A1I8IUU6_9PLAT</name>
<evidence type="ECO:0000256" key="8">
    <source>
        <dbReference type="SAM" id="SignalP"/>
    </source>
</evidence>
<evidence type="ECO:0000256" key="1">
    <source>
        <dbReference type="ARBA" id="ARBA00001946"/>
    </source>
</evidence>
<evidence type="ECO:0000256" key="6">
    <source>
        <dbReference type="ARBA" id="ARBA00022842"/>
    </source>
</evidence>
<dbReference type="PANTHER" id="PTHR13058">
    <property type="entry name" value="THREE PRIME REPAIR EXONUCLEASE 1, 2"/>
    <property type="match status" value="1"/>
</dbReference>
<dbReference type="GO" id="GO:0005737">
    <property type="term" value="C:cytoplasm"/>
    <property type="evidence" value="ECO:0007669"/>
    <property type="project" value="TreeGrafter"/>
</dbReference>
<dbReference type="GO" id="GO:0046872">
    <property type="term" value="F:metal ion binding"/>
    <property type="evidence" value="ECO:0007669"/>
    <property type="project" value="UniProtKB-KW"/>
</dbReference>
<evidence type="ECO:0000256" key="5">
    <source>
        <dbReference type="ARBA" id="ARBA00022839"/>
    </source>
</evidence>
<feature type="signal peptide" evidence="8">
    <location>
        <begin position="1"/>
        <end position="26"/>
    </location>
</feature>
<dbReference type="SUPFAM" id="SSF53098">
    <property type="entry name" value="Ribonuclease H-like"/>
    <property type="match status" value="2"/>
</dbReference>
<dbReference type="InterPro" id="IPR036397">
    <property type="entry name" value="RNaseH_sf"/>
</dbReference>
<keyword evidence="8" id="KW-0732">Signal</keyword>
<dbReference type="GO" id="GO:0006308">
    <property type="term" value="P:DNA catabolic process"/>
    <property type="evidence" value="ECO:0007669"/>
    <property type="project" value="TreeGrafter"/>
</dbReference>
<comment type="cofactor">
    <cofactor evidence="1">
        <name>Mg(2+)</name>
        <dbReference type="ChEBI" id="CHEBI:18420"/>
    </cofactor>
</comment>
<dbReference type="Gene3D" id="3.30.420.10">
    <property type="entry name" value="Ribonuclease H-like superfamily/Ribonuclease H"/>
    <property type="match status" value="2"/>
</dbReference>
<evidence type="ECO:0000256" key="7">
    <source>
        <dbReference type="SAM" id="MobiDB-lite"/>
    </source>
</evidence>
<keyword evidence="3" id="KW-0479">Metal-binding</keyword>
<accession>A0A1I8IUU6</accession>
<protein>
    <submittedName>
        <fullName evidence="10">Exonuclease domain-containing protein</fullName>
    </submittedName>
</protein>
<keyword evidence="4" id="KW-0378">Hydrolase</keyword>
<dbReference type="InterPro" id="IPR040393">
    <property type="entry name" value="TREX1/2"/>
</dbReference>
<feature type="region of interest" description="Disordered" evidence="7">
    <location>
        <begin position="441"/>
        <end position="460"/>
    </location>
</feature>
<evidence type="ECO:0000256" key="2">
    <source>
        <dbReference type="ARBA" id="ARBA00022722"/>
    </source>
</evidence>
<dbReference type="Proteomes" id="UP000095280">
    <property type="component" value="Unplaced"/>
</dbReference>
<reference evidence="10" key="1">
    <citation type="submission" date="2016-11" db="UniProtKB">
        <authorList>
            <consortium name="WormBaseParasite"/>
        </authorList>
    </citation>
    <scope>IDENTIFICATION</scope>
</reference>
<dbReference type="WBParaSite" id="maker-uti_cns_0016887-snap-gene-0.2-mRNA-1">
    <property type="protein sequence ID" value="maker-uti_cns_0016887-snap-gene-0.2-mRNA-1"/>
    <property type="gene ID" value="maker-uti_cns_0016887-snap-gene-0.2"/>
</dbReference>
<keyword evidence="5" id="KW-0269">Exonuclease</keyword>
<keyword evidence="6" id="KW-0460">Magnesium</keyword>
<evidence type="ECO:0000313" key="9">
    <source>
        <dbReference type="Proteomes" id="UP000095280"/>
    </source>
</evidence>
<organism evidence="9 10">
    <name type="scientific">Macrostomum lignano</name>
    <dbReference type="NCBI Taxonomy" id="282301"/>
    <lineage>
        <taxon>Eukaryota</taxon>
        <taxon>Metazoa</taxon>
        <taxon>Spiralia</taxon>
        <taxon>Lophotrochozoa</taxon>
        <taxon>Platyhelminthes</taxon>
        <taxon>Rhabditophora</taxon>
        <taxon>Macrostomorpha</taxon>
        <taxon>Macrostomida</taxon>
        <taxon>Macrostomidae</taxon>
        <taxon>Macrostomum</taxon>
    </lineage>
</organism>
<keyword evidence="2" id="KW-0540">Nuclease</keyword>